<keyword evidence="2 4" id="KW-0238">DNA-binding</keyword>
<accession>A0ABW5CE27</accession>
<dbReference type="InterPro" id="IPR002104">
    <property type="entry name" value="Integrase_catalytic"/>
</dbReference>
<keyword evidence="8" id="KW-1185">Reference proteome</keyword>
<dbReference type="Gene3D" id="1.10.443.10">
    <property type="entry name" value="Intergrase catalytic core"/>
    <property type="match status" value="1"/>
</dbReference>
<reference evidence="8" key="1">
    <citation type="journal article" date="2019" name="Int. J. Syst. Evol. Microbiol.">
        <title>The Global Catalogue of Microorganisms (GCM) 10K type strain sequencing project: providing services to taxonomists for standard genome sequencing and annotation.</title>
        <authorList>
            <consortium name="The Broad Institute Genomics Platform"/>
            <consortium name="The Broad Institute Genome Sequencing Center for Infectious Disease"/>
            <person name="Wu L."/>
            <person name="Ma J."/>
        </authorList>
    </citation>
    <scope>NUCLEOTIDE SEQUENCE [LARGE SCALE GENOMIC DNA]</scope>
    <source>
        <strain evidence="8">KCTC 15012</strain>
    </source>
</reference>
<feature type="domain" description="Tyr recombinase" evidence="5">
    <location>
        <begin position="111"/>
        <end position="296"/>
    </location>
</feature>
<dbReference type="PANTHER" id="PTHR30349:SF90">
    <property type="entry name" value="TYROSINE RECOMBINASE XERD"/>
    <property type="match status" value="1"/>
</dbReference>
<protein>
    <submittedName>
        <fullName evidence="7">Tyrosine-type recombinase/integrase</fullName>
    </submittedName>
</protein>
<organism evidence="7 8">
    <name type="scientific">Phaeospirillum tilakii</name>
    <dbReference type="NCBI Taxonomy" id="741673"/>
    <lineage>
        <taxon>Bacteria</taxon>
        <taxon>Pseudomonadati</taxon>
        <taxon>Pseudomonadota</taxon>
        <taxon>Alphaproteobacteria</taxon>
        <taxon>Rhodospirillales</taxon>
        <taxon>Rhodospirillaceae</taxon>
        <taxon>Phaeospirillum</taxon>
    </lineage>
</organism>
<evidence type="ECO:0000256" key="3">
    <source>
        <dbReference type="ARBA" id="ARBA00023172"/>
    </source>
</evidence>
<name>A0ABW5CE27_9PROT</name>
<dbReference type="EMBL" id="JBHUIY010000050">
    <property type="protein sequence ID" value="MFD2235505.1"/>
    <property type="molecule type" value="Genomic_DNA"/>
</dbReference>
<evidence type="ECO:0000256" key="4">
    <source>
        <dbReference type="PROSITE-ProRule" id="PRU01248"/>
    </source>
</evidence>
<dbReference type="InterPro" id="IPR011010">
    <property type="entry name" value="DNA_brk_join_enz"/>
</dbReference>
<feature type="domain" description="Core-binding (CB)" evidence="6">
    <location>
        <begin position="4"/>
        <end position="89"/>
    </location>
</feature>
<dbReference type="Pfam" id="PF02899">
    <property type="entry name" value="Phage_int_SAM_1"/>
    <property type="match status" value="1"/>
</dbReference>
<dbReference type="PROSITE" id="PS51900">
    <property type="entry name" value="CB"/>
    <property type="match status" value="1"/>
</dbReference>
<dbReference type="InterPro" id="IPR013762">
    <property type="entry name" value="Integrase-like_cat_sf"/>
</dbReference>
<evidence type="ECO:0000313" key="8">
    <source>
        <dbReference type="Proteomes" id="UP001597296"/>
    </source>
</evidence>
<dbReference type="InterPro" id="IPR010998">
    <property type="entry name" value="Integrase_recombinase_N"/>
</dbReference>
<gene>
    <name evidence="7" type="ORF">ACFSNB_17015</name>
</gene>
<dbReference type="PANTHER" id="PTHR30349">
    <property type="entry name" value="PHAGE INTEGRASE-RELATED"/>
    <property type="match status" value="1"/>
</dbReference>
<dbReference type="Proteomes" id="UP001597296">
    <property type="component" value="Unassembled WGS sequence"/>
</dbReference>
<evidence type="ECO:0000313" key="7">
    <source>
        <dbReference type="EMBL" id="MFD2235505.1"/>
    </source>
</evidence>
<dbReference type="InterPro" id="IPR050090">
    <property type="entry name" value="Tyrosine_recombinase_XerCD"/>
</dbReference>
<comment type="caution">
    <text evidence="7">The sequence shown here is derived from an EMBL/GenBank/DDBJ whole genome shotgun (WGS) entry which is preliminary data.</text>
</comment>
<sequence length="312" mass="34408">MAQVILTECISRFIEHCRVGRCLSANTLRAYRTDLADFAAFAGGRKAIDGIDRALLRSYAAHLFDVEGLKESSVKRRMAALKVMFRWLERDEVIALSPFHRLDLTIRLPRRLPRALSPEEMRRLLAAAERAAQGGGFAEVQTRFIIVCLFTTGLRIGELVSVGLEEVDPVAATIRVRGKGNRERRVYLPGAEAERILRGYLAARAAPGSGSDRLLVGADGVALTAQTIRRRLSQLARAAGIERRVTPHMLRHTAATQLIEAGVDIRFVQKLLGHASIATTQIYTQVSDSSLKATLERANTLKRMWIGGAADN</sequence>
<keyword evidence="3" id="KW-0233">DNA recombination</keyword>
<dbReference type="SUPFAM" id="SSF56349">
    <property type="entry name" value="DNA breaking-rejoining enzymes"/>
    <property type="match status" value="1"/>
</dbReference>
<keyword evidence="1" id="KW-0229">DNA integration</keyword>
<dbReference type="PROSITE" id="PS51898">
    <property type="entry name" value="TYR_RECOMBINASE"/>
    <property type="match status" value="1"/>
</dbReference>
<evidence type="ECO:0000256" key="2">
    <source>
        <dbReference type="ARBA" id="ARBA00023125"/>
    </source>
</evidence>
<dbReference type="InterPro" id="IPR004107">
    <property type="entry name" value="Integrase_SAM-like_N"/>
</dbReference>
<evidence type="ECO:0000259" key="5">
    <source>
        <dbReference type="PROSITE" id="PS51898"/>
    </source>
</evidence>
<evidence type="ECO:0000259" key="6">
    <source>
        <dbReference type="PROSITE" id="PS51900"/>
    </source>
</evidence>
<proteinExistence type="predicted"/>
<dbReference type="InterPro" id="IPR044068">
    <property type="entry name" value="CB"/>
</dbReference>
<evidence type="ECO:0000256" key="1">
    <source>
        <dbReference type="ARBA" id="ARBA00022908"/>
    </source>
</evidence>
<dbReference type="RefSeq" id="WP_377318751.1">
    <property type="nucleotide sequence ID" value="NZ_JBHUIY010000050.1"/>
</dbReference>
<dbReference type="Gene3D" id="1.10.150.130">
    <property type="match status" value="1"/>
</dbReference>
<dbReference type="Pfam" id="PF00589">
    <property type="entry name" value="Phage_integrase"/>
    <property type="match status" value="1"/>
</dbReference>